<gene>
    <name evidence="1" type="ORF">COT87_02655</name>
</gene>
<feature type="non-terminal residue" evidence="1">
    <location>
        <position position="1"/>
    </location>
</feature>
<reference evidence="2" key="1">
    <citation type="submission" date="2017-09" db="EMBL/GenBank/DDBJ databases">
        <title>Depth-based differentiation of microbial function through sediment-hosted aquifers and enrichment of novel symbionts in the deep terrestrial subsurface.</title>
        <authorList>
            <person name="Probst A.J."/>
            <person name="Ladd B."/>
            <person name="Jarett J.K."/>
            <person name="Geller-Mcgrath D.E."/>
            <person name="Sieber C.M.K."/>
            <person name="Emerson J.B."/>
            <person name="Anantharaman K."/>
            <person name="Thomas B.C."/>
            <person name="Malmstrom R."/>
            <person name="Stieglmeier M."/>
            <person name="Klingl A."/>
            <person name="Woyke T."/>
            <person name="Ryan C.M."/>
            <person name="Banfield J.F."/>
        </authorList>
    </citation>
    <scope>NUCLEOTIDE SEQUENCE [LARGE SCALE GENOMIC DNA]</scope>
</reference>
<dbReference type="Proteomes" id="UP000230796">
    <property type="component" value="Unassembled WGS sequence"/>
</dbReference>
<organism evidence="1 2">
    <name type="scientific">Candidatus Collierbacteria bacterium CG10_big_fil_rev_8_21_14_0_10_44_9</name>
    <dbReference type="NCBI Taxonomy" id="1974535"/>
    <lineage>
        <taxon>Bacteria</taxon>
        <taxon>Candidatus Collieribacteriota</taxon>
    </lineage>
</organism>
<protein>
    <submittedName>
        <fullName evidence="1">Uncharacterized protein</fullName>
    </submittedName>
</protein>
<dbReference type="EMBL" id="PFAF01000052">
    <property type="protein sequence ID" value="PIR98837.1"/>
    <property type="molecule type" value="Genomic_DNA"/>
</dbReference>
<name>A0A2H0VIA9_9BACT</name>
<dbReference type="AlphaFoldDB" id="A0A2H0VIA9"/>
<evidence type="ECO:0000313" key="2">
    <source>
        <dbReference type="Proteomes" id="UP000230796"/>
    </source>
</evidence>
<comment type="caution">
    <text evidence="1">The sequence shown here is derived from an EMBL/GenBank/DDBJ whole genome shotgun (WGS) entry which is preliminary data.</text>
</comment>
<proteinExistence type="predicted"/>
<evidence type="ECO:0000313" key="1">
    <source>
        <dbReference type="EMBL" id="PIR98837.1"/>
    </source>
</evidence>
<sequence>ATSTDNEIVNVMLVWGSPKDAPEESVVVVIPSTGGLTITGKITAINDENRKPEFGEANYLVAKNTSVKLSARARQVITRGLDPHASMVGITWFKKGDTRLAPVTEYDVDTLPGLDAGETTEITWVIVETPTKDVPKEETIAWEPPAPLNSGQIIITVIGKDGYWTFSESGNLIPAFPGDFVEVRRGAKLYGLRGWLASWMFVEETPGRNPGINPADAGSAAAYDFGEWRPWQDSESAYSPQIAVWLSVFWDTNNLSFEAIKGPQFRLRAGVPPPEDLLEERGAKISFSAIWDDVRCRWTWLQISTQ</sequence>
<accession>A0A2H0VIA9</accession>